<comment type="catalytic activity">
    <reaction evidence="8">
        <text>L-seryl-[protein] + ATP = O-phospho-L-seryl-[protein] + ADP + H(+)</text>
        <dbReference type="Rhea" id="RHEA:17989"/>
        <dbReference type="Rhea" id="RHEA-COMP:9863"/>
        <dbReference type="Rhea" id="RHEA-COMP:11604"/>
        <dbReference type="ChEBI" id="CHEBI:15378"/>
        <dbReference type="ChEBI" id="CHEBI:29999"/>
        <dbReference type="ChEBI" id="CHEBI:30616"/>
        <dbReference type="ChEBI" id="CHEBI:83421"/>
        <dbReference type="ChEBI" id="CHEBI:456216"/>
        <dbReference type="EC" id="2.7.11.1"/>
    </reaction>
</comment>
<evidence type="ECO:0000256" key="5">
    <source>
        <dbReference type="ARBA" id="ARBA00022777"/>
    </source>
</evidence>
<dbReference type="SMART" id="SM00220">
    <property type="entry name" value="S_TKc"/>
    <property type="match status" value="1"/>
</dbReference>
<sequence>MNIPINKNLPTTPSSSLSPSTPSVPPTTSLKRKRSHLTIADVKDGYTTRPVSNLLWNQEFLTCYGSNGCHPVCIGDTFKNGRYKVIRKLGYGSSSTVWLAQDTSTDTLVALKIHIAHESGSTSRREVTALEALHPNKDTSKLFPVLCDDFVHNGPNCAHRCIVMQVLGPSLRLVIESYYDERIDPEDLLRLARQVLEATATLHEAGFAHRDLDADNIVFSFRNMAKLSRKAFIKKLGKLETAELLRVDGSPPDDYLPKQLVGAAEWDGWIDEDEEDIRFIDAGESFRVGDRISSTRDANPTTTELETDFKERVPEPQLAVLLPVLQGLMRFRPEDRVSARDALALLDQGNSKDASGSSGADESSGAKESSNEAELSSEEESSSERE</sequence>
<dbReference type="AlphaFoldDB" id="A0A168KVJ5"/>
<keyword evidence="5 12" id="KW-0418">Kinase</keyword>
<comment type="caution">
    <text evidence="12">The sequence shown here is derived from an EMBL/GenBank/DDBJ whole genome shotgun (WGS) entry which is preliminary data.</text>
</comment>
<evidence type="ECO:0000256" key="1">
    <source>
        <dbReference type="ARBA" id="ARBA00012513"/>
    </source>
</evidence>
<organism evidence="12 13">
    <name type="scientific">Akanthomyces lecanii RCEF 1005</name>
    <dbReference type="NCBI Taxonomy" id="1081108"/>
    <lineage>
        <taxon>Eukaryota</taxon>
        <taxon>Fungi</taxon>
        <taxon>Dikarya</taxon>
        <taxon>Ascomycota</taxon>
        <taxon>Pezizomycotina</taxon>
        <taxon>Sordariomycetes</taxon>
        <taxon>Hypocreomycetidae</taxon>
        <taxon>Hypocreales</taxon>
        <taxon>Cordycipitaceae</taxon>
        <taxon>Akanthomyces</taxon>
        <taxon>Cordyceps confragosa</taxon>
    </lineage>
</organism>
<evidence type="ECO:0000256" key="8">
    <source>
        <dbReference type="ARBA" id="ARBA00048679"/>
    </source>
</evidence>
<dbReference type="InterPro" id="IPR000719">
    <property type="entry name" value="Prot_kinase_dom"/>
</dbReference>
<feature type="compositionally biased region" description="Low complexity" evidence="10">
    <location>
        <begin position="351"/>
        <end position="374"/>
    </location>
</feature>
<dbReference type="SUPFAM" id="SSF56112">
    <property type="entry name" value="Protein kinase-like (PK-like)"/>
    <property type="match status" value="1"/>
</dbReference>
<feature type="compositionally biased region" description="Acidic residues" evidence="10">
    <location>
        <begin position="375"/>
        <end position="386"/>
    </location>
</feature>
<protein>
    <recommendedName>
        <fullName evidence="1">non-specific serine/threonine protein kinase</fullName>
        <ecNumber evidence="1">2.7.11.1</ecNumber>
    </recommendedName>
</protein>
<evidence type="ECO:0000256" key="2">
    <source>
        <dbReference type="ARBA" id="ARBA00022527"/>
    </source>
</evidence>
<keyword evidence="4 9" id="KW-0547">Nucleotide-binding</keyword>
<dbReference type="Pfam" id="PF00069">
    <property type="entry name" value="Pkinase"/>
    <property type="match status" value="1"/>
</dbReference>
<gene>
    <name evidence="12" type="ORF">LEL_01869</name>
</gene>
<dbReference type="OrthoDB" id="5979581at2759"/>
<dbReference type="GO" id="GO:0004674">
    <property type="term" value="F:protein serine/threonine kinase activity"/>
    <property type="evidence" value="ECO:0007669"/>
    <property type="project" value="UniProtKB-KW"/>
</dbReference>
<proteinExistence type="predicted"/>
<keyword evidence="13" id="KW-1185">Reference proteome</keyword>
<evidence type="ECO:0000256" key="10">
    <source>
        <dbReference type="SAM" id="MobiDB-lite"/>
    </source>
</evidence>
<evidence type="ECO:0000256" key="6">
    <source>
        <dbReference type="ARBA" id="ARBA00022840"/>
    </source>
</evidence>
<dbReference type="InterPro" id="IPR017441">
    <property type="entry name" value="Protein_kinase_ATP_BS"/>
</dbReference>
<evidence type="ECO:0000313" key="13">
    <source>
        <dbReference type="Proteomes" id="UP000076881"/>
    </source>
</evidence>
<feature type="binding site" evidence="9">
    <location>
        <position position="112"/>
    </location>
    <ligand>
        <name>ATP</name>
        <dbReference type="ChEBI" id="CHEBI:30616"/>
    </ligand>
</feature>
<dbReference type="PROSITE" id="PS50011">
    <property type="entry name" value="PROTEIN_KINASE_DOM"/>
    <property type="match status" value="1"/>
</dbReference>
<dbReference type="PROSITE" id="PS00107">
    <property type="entry name" value="PROTEIN_KINASE_ATP"/>
    <property type="match status" value="1"/>
</dbReference>
<dbReference type="PANTHER" id="PTHR47634:SF9">
    <property type="entry name" value="PROTEIN KINASE DOMAIN-CONTAINING PROTEIN-RELATED"/>
    <property type="match status" value="1"/>
</dbReference>
<dbReference type="InterPro" id="IPR051334">
    <property type="entry name" value="SRPK"/>
</dbReference>
<evidence type="ECO:0000256" key="9">
    <source>
        <dbReference type="PROSITE-ProRule" id="PRU10141"/>
    </source>
</evidence>
<dbReference type="STRING" id="1081108.A0A168KVJ5"/>
<dbReference type="PANTHER" id="PTHR47634">
    <property type="entry name" value="PROTEIN KINASE DOMAIN-CONTAINING PROTEIN-RELATED"/>
    <property type="match status" value="1"/>
</dbReference>
<evidence type="ECO:0000256" key="7">
    <source>
        <dbReference type="ARBA" id="ARBA00047899"/>
    </source>
</evidence>
<accession>A0A168KVJ5</accession>
<keyword evidence="2" id="KW-0723">Serine/threonine-protein kinase</keyword>
<name>A0A168KVJ5_CORDF</name>
<evidence type="ECO:0000256" key="4">
    <source>
        <dbReference type="ARBA" id="ARBA00022741"/>
    </source>
</evidence>
<dbReference type="GO" id="GO:0050684">
    <property type="term" value="P:regulation of mRNA processing"/>
    <property type="evidence" value="ECO:0007669"/>
    <property type="project" value="TreeGrafter"/>
</dbReference>
<dbReference type="InterPro" id="IPR011009">
    <property type="entry name" value="Kinase-like_dom_sf"/>
</dbReference>
<keyword evidence="6 9" id="KW-0067">ATP-binding</keyword>
<feature type="region of interest" description="Disordered" evidence="10">
    <location>
        <begin position="342"/>
        <end position="386"/>
    </location>
</feature>
<dbReference type="Gene3D" id="1.10.510.10">
    <property type="entry name" value="Transferase(Phosphotransferase) domain 1"/>
    <property type="match status" value="1"/>
</dbReference>
<dbReference type="EC" id="2.7.11.1" evidence="1"/>
<feature type="domain" description="Protein kinase" evidence="11">
    <location>
        <begin position="83"/>
        <end position="350"/>
    </location>
</feature>
<evidence type="ECO:0000256" key="3">
    <source>
        <dbReference type="ARBA" id="ARBA00022679"/>
    </source>
</evidence>
<evidence type="ECO:0000313" key="12">
    <source>
        <dbReference type="EMBL" id="OAA82324.1"/>
    </source>
</evidence>
<evidence type="ECO:0000259" key="11">
    <source>
        <dbReference type="PROSITE" id="PS50011"/>
    </source>
</evidence>
<dbReference type="Proteomes" id="UP000076881">
    <property type="component" value="Unassembled WGS sequence"/>
</dbReference>
<feature type="region of interest" description="Disordered" evidence="10">
    <location>
        <begin position="1"/>
        <end position="32"/>
    </location>
</feature>
<feature type="compositionally biased region" description="Low complexity" evidence="10">
    <location>
        <begin position="9"/>
        <end position="29"/>
    </location>
</feature>
<dbReference type="GO" id="GO:0000245">
    <property type="term" value="P:spliceosomal complex assembly"/>
    <property type="evidence" value="ECO:0007669"/>
    <property type="project" value="TreeGrafter"/>
</dbReference>
<comment type="catalytic activity">
    <reaction evidence="7">
        <text>L-threonyl-[protein] + ATP = O-phospho-L-threonyl-[protein] + ADP + H(+)</text>
        <dbReference type="Rhea" id="RHEA:46608"/>
        <dbReference type="Rhea" id="RHEA-COMP:11060"/>
        <dbReference type="Rhea" id="RHEA-COMP:11605"/>
        <dbReference type="ChEBI" id="CHEBI:15378"/>
        <dbReference type="ChEBI" id="CHEBI:30013"/>
        <dbReference type="ChEBI" id="CHEBI:30616"/>
        <dbReference type="ChEBI" id="CHEBI:61977"/>
        <dbReference type="ChEBI" id="CHEBI:456216"/>
        <dbReference type="EC" id="2.7.11.1"/>
    </reaction>
</comment>
<dbReference type="Gene3D" id="3.30.200.20">
    <property type="entry name" value="Phosphorylase Kinase, domain 1"/>
    <property type="match status" value="1"/>
</dbReference>
<dbReference type="GO" id="GO:0005524">
    <property type="term" value="F:ATP binding"/>
    <property type="evidence" value="ECO:0007669"/>
    <property type="project" value="UniProtKB-UniRule"/>
</dbReference>
<dbReference type="EMBL" id="AZHF01000001">
    <property type="protein sequence ID" value="OAA82324.1"/>
    <property type="molecule type" value="Genomic_DNA"/>
</dbReference>
<keyword evidence="3" id="KW-0808">Transferase</keyword>
<reference evidence="12 13" key="1">
    <citation type="journal article" date="2016" name="Genome Biol. Evol.">
        <title>Divergent and convergent evolution of fungal pathogenicity.</title>
        <authorList>
            <person name="Shang Y."/>
            <person name="Xiao G."/>
            <person name="Zheng P."/>
            <person name="Cen K."/>
            <person name="Zhan S."/>
            <person name="Wang C."/>
        </authorList>
    </citation>
    <scope>NUCLEOTIDE SEQUENCE [LARGE SCALE GENOMIC DNA]</scope>
    <source>
        <strain evidence="12 13">RCEF 1005</strain>
    </source>
</reference>